<dbReference type="EnsemblProtists" id="HpaT803465">
    <property type="protein sequence ID" value="HpaP803465"/>
    <property type="gene ID" value="HpaG803465"/>
</dbReference>
<dbReference type="GO" id="GO:0002100">
    <property type="term" value="P:tRNA wobble adenosine to inosine editing"/>
    <property type="evidence" value="ECO:0007669"/>
    <property type="project" value="InterPro"/>
</dbReference>
<dbReference type="PANTHER" id="PTHR11079">
    <property type="entry name" value="CYTOSINE DEAMINASE FAMILY MEMBER"/>
    <property type="match status" value="1"/>
</dbReference>
<dbReference type="HOGENOM" id="CLU_1698896_0_0_1"/>
<organism evidence="4 5">
    <name type="scientific">Hyaloperonospora arabidopsidis (strain Emoy2)</name>
    <name type="common">Downy mildew agent</name>
    <name type="synonym">Peronospora arabidopsidis</name>
    <dbReference type="NCBI Taxonomy" id="559515"/>
    <lineage>
        <taxon>Eukaryota</taxon>
        <taxon>Sar</taxon>
        <taxon>Stramenopiles</taxon>
        <taxon>Oomycota</taxon>
        <taxon>Peronosporomycetes</taxon>
        <taxon>Peronosporales</taxon>
        <taxon>Peronosporaceae</taxon>
        <taxon>Hyaloperonospora</taxon>
    </lineage>
</organism>
<dbReference type="STRING" id="559515.M4BB04"/>
<dbReference type="InterPro" id="IPR058535">
    <property type="entry name" value="MafB19-deam"/>
</dbReference>
<dbReference type="PROSITE" id="PS51747">
    <property type="entry name" value="CYT_DCMP_DEAMINASES_2"/>
    <property type="match status" value="1"/>
</dbReference>
<reference evidence="5" key="1">
    <citation type="journal article" date="2010" name="Science">
        <title>Signatures of adaptation to obligate biotrophy in the Hyaloperonospora arabidopsidis genome.</title>
        <authorList>
            <person name="Baxter L."/>
            <person name="Tripathy S."/>
            <person name="Ishaque N."/>
            <person name="Boot N."/>
            <person name="Cabral A."/>
            <person name="Kemen E."/>
            <person name="Thines M."/>
            <person name="Ah-Fong A."/>
            <person name="Anderson R."/>
            <person name="Badejoko W."/>
            <person name="Bittner-Eddy P."/>
            <person name="Boore J.L."/>
            <person name="Chibucos M.C."/>
            <person name="Coates M."/>
            <person name="Dehal P."/>
            <person name="Delehaunty K."/>
            <person name="Dong S."/>
            <person name="Downton P."/>
            <person name="Dumas B."/>
            <person name="Fabro G."/>
            <person name="Fronick C."/>
            <person name="Fuerstenberg S.I."/>
            <person name="Fulton L."/>
            <person name="Gaulin E."/>
            <person name="Govers F."/>
            <person name="Hughes L."/>
            <person name="Humphray S."/>
            <person name="Jiang R.H."/>
            <person name="Judelson H."/>
            <person name="Kamoun S."/>
            <person name="Kyung K."/>
            <person name="Meijer H."/>
            <person name="Minx P."/>
            <person name="Morris P."/>
            <person name="Nelson J."/>
            <person name="Phuntumart V."/>
            <person name="Qutob D."/>
            <person name="Rehmany A."/>
            <person name="Rougon-Cardoso A."/>
            <person name="Ryden P."/>
            <person name="Torto-Alalibo T."/>
            <person name="Studholme D."/>
            <person name="Wang Y."/>
            <person name="Win J."/>
            <person name="Wood J."/>
            <person name="Clifton S.W."/>
            <person name="Rogers J."/>
            <person name="Van den Ackerveken G."/>
            <person name="Jones J.D."/>
            <person name="McDowell J.M."/>
            <person name="Beynon J."/>
            <person name="Tyler B.M."/>
        </authorList>
    </citation>
    <scope>NUCLEOTIDE SEQUENCE [LARGE SCALE GENOMIC DNA]</scope>
    <source>
        <strain evidence="5">Emoy2</strain>
    </source>
</reference>
<dbReference type="GO" id="GO:0046872">
    <property type="term" value="F:metal ion binding"/>
    <property type="evidence" value="ECO:0007669"/>
    <property type="project" value="UniProtKB-KW"/>
</dbReference>
<dbReference type="VEuPathDB" id="FungiDB:HpaG803465"/>
<dbReference type="InterPro" id="IPR016193">
    <property type="entry name" value="Cytidine_deaminase-like"/>
</dbReference>
<dbReference type="Pfam" id="PF14437">
    <property type="entry name" value="MafB19-deam"/>
    <property type="match status" value="1"/>
</dbReference>
<name>M4BB04_HYAAE</name>
<dbReference type="InterPro" id="IPR002125">
    <property type="entry name" value="CMP_dCMP_dom"/>
</dbReference>
<dbReference type="Gene3D" id="3.40.140.10">
    <property type="entry name" value="Cytidine Deaminase, domain 2"/>
    <property type="match status" value="1"/>
</dbReference>
<evidence type="ECO:0000256" key="2">
    <source>
        <dbReference type="SAM" id="MobiDB-lite"/>
    </source>
</evidence>
<dbReference type="SUPFAM" id="SSF53927">
    <property type="entry name" value="Cytidine deaminase-like"/>
    <property type="match status" value="1"/>
</dbReference>
<feature type="domain" description="CMP/dCMP-type deaminase" evidence="3">
    <location>
        <begin position="1"/>
        <end position="66"/>
    </location>
</feature>
<reference evidence="4" key="2">
    <citation type="submission" date="2015-06" db="UniProtKB">
        <authorList>
            <consortium name="EnsemblProtists"/>
        </authorList>
    </citation>
    <scope>IDENTIFICATION</scope>
    <source>
        <strain evidence="4">Emoy2</strain>
    </source>
</reference>
<evidence type="ECO:0000313" key="5">
    <source>
        <dbReference type="Proteomes" id="UP000011713"/>
    </source>
</evidence>
<dbReference type="InParanoid" id="M4BB04"/>
<proteinExistence type="predicted"/>
<evidence type="ECO:0000313" key="4">
    <source>
        <dbReference type="EnsemblProtists" id="HpaP803465"/>
    </source>
</evidence>
<dbReference type="PANTHER" id="PTHR11079:SF149">
    <property type="entry name" value="TRNA-SPECIFIC ADENOSINE DEAMINASE 2"/>
    <property type="match status" value="1"/>
</dbReference>
<evidence type="ECO:0000256" key="1">
    <source>
        <dbReference type="ARBA" id="ARBA00022801"/>
    </source>
</evidence>
<sequence>MESIAATYGDRADNVLSECTLYVTCEPCIMCAGALANVFIKRVYFGCHNDRFGGCGSVLNLHERRLHCRIATSIAAFRVCQASSKMMQSRCSGSSTRARTRAVSFLSCMAVKLEPTLMVSCCSLIAVEDSKKKRKKRSPDTDEVAANELHDRANA</sequence>
<dbReference type="Proteomes" id="UP000011713">
    <property type="component" value="Unassembled WGS sequence"/>
</dbReference>
<protein>
    <recommendedName>
        <fullName evidence="3">CMP/dCMP-type deaminase domain-containing protein</fullName>
    </recommendedName>
</protein>
<dbReference type="AlphaFoldDB" id="M4BB04"/>
<dbReference type="eggNOG" id="KOG1018">
    <property type="taxonomic scope" value="Eukaryota"/>
</dbReference>
<keyword evidence="5" id="KW-1185">Reference proteome</keyword>
<feature type="region of interest" description="Disordered" evidence="2">
    <location>
        <begin position="130"/>
        <end position="155"/>
    </location>
</feature>
<dbReference type="GO" id="GO:0052717">
    <property type="term" value="F:tRNA-specific adenosine-34 deaminase activity"/>
    <property type="evidence" value="ECO:0007669"/>
    <property type="project" value="UniProtKB-EC"/>
</dbReference>
<dbReference type="EMBL" id="JH598083">
    <property type="status" value="NOT_ANNOTATED_CDS"/>
    <property type="molecule type" value="Genomic_DNA"/>
</dbReference>
<keyword evidence="1" id="KW-0378">Hydrolase</keyword>
<accession>M4BB04</accession>
<evidence type="ECO:0000259" key="3">
    <source>
        <dbReference type="PROSITE" id="PS51747"/>
    </source>
</evidence>